<evidence type="ECO:0000256" key="4">
    <source>
        <dbReference type="ARBA" id="ARBA00022547"/>
    </source>
</evidence>
<feature type="transmembrane region" description="Helical" evidence="11">
    <location>
        <begin position="120"/>
        <end position="141"/>
    </location>
</feature>
<evidence type="ECO:0000256" key="8">
    <source>
        <dbReference type="ARBA" id="ARBA00023065"/>
    </source>
</evidence>
<evidence type="ECO:0000256" key="6">
    <source>
        <dbReference type="ARBA" id="ARBA00022781"/>
    </source>
</evidence>
<keyword evidence="3 11" id="KW-0813">Transport</keyword>
<keyword evidence="14" id="KW-1185">Reference proteome</keyword>
<feature type="transmembrane region" description="Helical" evidence="11">
    <location>
        <begin position="188"/>
        <end position="211"/>
    </location>
</feature>
<dbReference type="HAMAP" id="MF_01393">
    <property type="entry name" value="ATP_synth_a_bact"/>
    <property type="match status" value="1"/>
</dbReference>
<evidence type="ECO:0000313" key="13">
    <source>
        <dbReference type="EMBL" id="KAE8763093.1"/>
    </source>
</evidence>
<protein>
    <recommendedName>
        <fullName evidence="11 12">ATP synthase subunit a</fullName>
    </recommendedName>
    <alternativeName>
        <fullName evidence="11">ATP synthase F0 sector subunit a</fullName>
    </alternativeName>
    <alternativeName>
        <fullName evidence="11">F-ATPase subunit 6</fullName>
    </alternativeName>
</protein>
<dbReference type="Pfam" id="PF00119">
    <property type="entry name" value="ATP-synt_A"/>
    <property type="match status" value="1"/>
</dbReference>
<comment type="function">
    <text evidence="11 12">Key component of the proton channel; it plays a direct role in the translocation of protons across the membrane.</text>
</comment>
<dbReference type="GO" id="GO:0045259">
    <property type="term" value="C:proton-transporting ATP synthase complex"/>
    <property type="evidence" value="ECO:0007669"/>
    <property type="project" value="UniProtKB-KW"/>
</dbReference>
<evidence type="ECO:0000313" key="14">
    <source>
        <dbReference type="Proteomes" id="UP000451860"/>
    </source>
</evidence>
<keyword evidence="7 11" id="KW-1133">Transmembrane helix</keyword>
<comment type="caution">
    <text evidence="13">The sequence shown here is derived from an EMBL/GenBank/DDBJ whole genome shotgun (WGS) entry which is preliminary data.</text>
</comment>
<evidence type="ECO:0000256" key="7">
    <source>
        <dbReference type="ARBA" id="ARBA00022989"/>
    </source>
</evidence>
<keyword evidence="10 11" id="KW-0066">ATP synthesis</keyword>
<keyword evidence="5 11" id="KW-0812">Transmembrane</keyword>
<dbReference type="RefSeq" id="WP_152202105.1">
    <property type="nucleotide sequence ID" value="NZ_VUKF01000010.1"/>
</dbReference>
<dbReference type="Gene3D" id="1.20.120.220">
    <property type="entry name" value="ATP synthase, F0 complex, subunit A"/>
    <property type="match status" value="1"/>
</dbReference>
<evidence type="ECO:0000256" key="12">
    <source>
        <dbReference type="RuleBase" id="RU000483"/>
    </source>
</evidence>
<feature type="transmembrane region" description="Helical" evidence="11">
    <location>
        <begin position="223"/>
        <end position="256"/>
    </location>
</feature>
<evidence type="ECO:0000256" key="1">
    <source>
        <dbReference type="ARBA" id="ARBA00004141"/>
    </source>
</evidence>
<evidence type="ECO:0000256" key="2">
    <source>
        <dbReference type="ARBA" id="ARBA00006810"/>
    </source>
</evidence>
<reference evidence="13 14" key="1">
    <citation type="submission" date="2019-10" db="EMBL/GenBank/DDBJ databases">
        <title>Georgenia wutianyii sp. nov. and Georgenia yuyongxinii sp. nov. isolated from plateau pika (Ochotona curzoniae) in the Qinghai-Tibet plateau of China.</title>
        <authorList>
            <person name="Tian Z."/>
        </authorList>
    </citation>
    <scope>NUCLEOTIDE SEQUENCE [LARGE SCALE GENOMIC DNA]</scope>
    <source>
        <strain evidence="13 14">DSM 21501</strain>
    </source>
</reference>
<feature type="transmembrane region" description="Helical" evidence="11">
    <location>
        <begin position="91"/>
        <end position="114"/>
    </location>
</feature>
<dbReference type="AlphaFoldDB" id="A0A7J5UMD2"/>
<dbReference type="PRINTS" id="PR00123">
    <property type="entry name" value="ATPASEA"/>
</dbReference>
<dbReference type="GO" id="GO:0046933">
    <property type="term" value="F:proton-transporting ATP synthase activity, rotational mechanism"/>
    <property type="evidence" value="ECO:0007669"/>
    <property type="project" value="UniProtKB-UniRule"/>
</dbReference>
<dbReference type="InterPro" id="IPR045083">
    <property type="entry name" value="ATP_synth_F0_asu_bact/mt"/>
</dbReference>
<accession>A0A7J5UMD2</accession>
<dbReference type="SUPFAM" id="SSF81336">
    <property type="entry name" value="F1F0 ATP synthase subunit A"/>
    <property type="match status" value="1"/>
</dbReference>
<dbReference type="PANTHER" id="PTHR11410:SF0">
    <property type="entry name" value="ATP SYNTHASE SUBUNIT A"/>
    <property type="match status" value="1"/>
</dbReference>
<keyword evidence="11" id="KW-1003">Cell membrane</keyword>
<dbReference type="Proteomes" id="UP000451860">
    <property type="component" value="Unassembled WGS sequence"/>
</dbReference>
<dbReference type="InterPro" id="IPR035908">
    <property type="entry name" value="F0_ATP_A_sf"/>
</dbReference>
<dbReference type="CDD" id="cd00310">
    <property type="entry name" value="ATP-synt_Fo_a_6"/>
    <property type="match status" value="1"/>
</dbReference>
<evidence type="ECO:0000256" key="3">
    <source>
        <dbReference type="ARBA" id="ARBA00022448"/>
    </source>
</evidence>
<dbReference type="GO" id="GO:0005886">
    <property type="term" value="C:plasma membrane"/>
    <property type="evidence" value="ECO:0007669"/>
    <property type="project" value="UniProtKB-SubCell"/>
</dbReference>
<dbReference type="PROSITE" id="PS00449">
    <property type="entry name" value="ATPASE_A"/>
    <property type="match status" value="1"/>
</dbReference>
<dbReference type="EMBL" id="WHJE01000096">
    <property type="protein sequence ID" value="KAE8763093.1"/>
    <property type="molecule type" value="Genomic_DNA"/>
</dbReference>
<evidence type="ECO:0000256" key="9">
    <source>
        <dbReference type="ARBA" id="ARBA00023136"/>
    </source>
</evidence>
<feature type="transmembrane region" description="Helical" evidence="11">
    <location>
        <begin position="162"/>
        <end position="182"/>
    </location>
</feature>
<dbReference type="InterPro" id="IPR023011">
    <property type="entry name" value="ATP_synth_F0_asu_AS"/>
</dbReference>
<dbReference type="InterPro" id="IPR000568">
    <property type="entry name" value="ATP_synth_F0_asu"/>
</dbReference>
<dbReference type="PANTHER" id="PTHR11410">
    <property type="entry name" value="ATP SYNTHASE SUBUNIT A"/>
    <property type="match status" value="1"/>
</dbReference>
<dbReference type="NCBIfam" id="TIGR01131">
    <property type="entry name" value="ATP_synt_6_or_A"/>
    <property type="match status" value="1"/>
</dbReference>
<sequence>MAADEGASFHGPSLADFFPAPILFEGTIFEFNRITLVRIIATAVLVLLFWLASRNARLVPTRGQSLGELAIDFVRSNIAEESLGKELGRKYAPLLIVIFFGVLTMNITGIIPFLNIAGSSVIGLPLIFAIIAYVAFIAAGIKAHHGGGRFLKSQLFPPGVPWPVYILLTPIEFFSTFILRPLTLTVRLMANMLAGHLLLVLCFAATSFFFFEMASALSVVGVVTFAAGFAFTILELFIAFLQAYIFALLTAVYIQLSVEAH</sequence>
<keyword evidence="4 11" id="KW-0138">CF(0)</keyword>
<gene>
    <name evidence="11 13" type="primary">atpB</name>
    <name evidence="13" type="ORF">GB883_16060</name>
</gene>
<comment type="similarity">
    <text evidence="2 11 12">Belongs to the ATPase A chain family.</text>
</comment>
<feature type="transmembrane region" description="Helical" evidence="11">
    <location>
        <begin position="34"/>
        <end position="52"/>
    </location>
</feature>
<evidence type="ECO:0000256" key="10">
    <source>
        <dbReference type="ARBA" id="ARBA00023310"/>
    </source>
</evidence>
<keyword evidence="9 11" id="KW-0472">Membrane</keyword>
<name>A0A7J5UMD2_9MICO</name>
<evidence type="ECO:0000256" key="11">
    <source>
        <dbReference type="HAMAP-Rule" id="MF_01393"/>
    </source>
</evidence>
<dbReference type="OrthoDB" id="9809130at2"/>
<comment type="subcellular location">
    <subcellularLocation>
        <location evidence="11 12">Cell membrane</location>
        <topology evidence="11 12">Multi-pass membrane protein</topology>
    </subcellularLocation>
    <subcellularLocation>
        <location evidence="1">Membrane</location>
        <topology evidence="1">Multi-pass membrane protein</topology>
    </subcellularLocation>
</comment>
<keyword evidence="8 11" id="KW-0406">Ion transport</keyword>
<evidence type="ECO:0000256" key="5">
    <source>
        <dbReference type="ARBA" id="ARBA00022692"/>
    </source>
</evidence>
<keyword evidence="6 11" id="KW-0375">Hydrogen ion transport</keyword>
<proteinExistence type="inferred from homology"/>
<organism evidence="13 14">
    <name type="scientific">Georgenia thermotolerans</name>
    <dbReference type="NCBI Taxonomy" id="527326"/>
    <lineage>
        <taxon>Bacteria</taxon>
        <taxon>Bacillati</taxon>
        <taxon>Actinomycetota</taxon>
        <taxon>Actinomycetes</taxon>
        <taxon>Micrococcales</taxon>
        <taxon>Bogoriellaceae</taxon>
        <taxon>Georgenia</taxon>
    </lineage>
</organism>